<evidence type="ECO:0000313" key="6">
    <source>
        <dbReference type="Proteomes" id="UP000807850"/>
    </source>
</evidence>
<dbReference type="AlphaFoldDB" id="A0A9D6L389"/>
<gene>
    <name evidence="5" type="ORF">HY076_01655</name>
</gene>
<comment type="caution">
    <text evidence="5">The sequence shown here is derived from an EMBL/GenBank/DDBJ whole genome shotgun (WGS) entry which is preliminary data.</text>
</comment>
<keyword evidence="1" id="KW-0813">Transport</keyword>
<dbReference type="InterPro" id="IPR003439">
    <property type="entry name" value="ABC_transporter-like_ATP-bd"/>
</dbReference>
<dbReference type="PANTHER" id="PTHR43023">
    <property type="entry name" value="PROTEIN TRIGALACTOSYLDIACYLGLYCEROL 3, CHLOROPLASTIC"/>
    <property type="match status" value="1"/>
</dbReference>
<dbReference type="GO" id="GO:0016887">
    <property type="term" value="F:ATP hydrolysis activity"/>
    <property type="evidence" value="ECO:0007669"/>
    <property type="project" value="InterPro"/>
</dbReference>
<dbReference type="GO" id="GO:0005524">
    <property type="term" value="F:ATP binding"/>
    <property type="evidence" value="ECO:0007669"/>
    <property type="project" value="UniProtKB-KW"/>
</dbReference>
<evidence type="ECO:0000313" key="5">
    <source>
        <dbReference type="EMBL" id="MBI3538962.1"/>
    </source>
</evidence>
<dbReference type="InterPro" id="IPR017871">
    <property type="entry name" value="ABC_transporter-like_CS"/>
</dbReference>
<evidence type="ECO:0000256" key="1">
    <source>
        <dbReference type="ARBA" id="ARBA00022448"/>
    </source>
</evidence>
<feature type="domain" description="ABC transporter" evidence="4">
    <location>
        <begin position="2"/>
        <end position="238"/>
    </location>
</feature>
<dbReference type="EMBL" id="JACQAY010000050">
    <property type="protein sequence ID" value="MBI3538962.1"/>
    <property type="molecule type" value="Genomic_DNA"/>
</dbReference>
<keyword evidence="3 5" id="KW-0067">ATP-binding</keyword>
<reference evidence="5" key="1">
    <citation type="submission" date="2020-07" db="EMBL/GenBank/DDBJ databases">
        <title>Huge and variable diversity of episymbiotic CPR bacteria and DPANN archaea in groundwater ecosystems.</title>
        <authorList>
            <person name="He C.Y."/>
            <person name="Keren R."/>
            <person name="Whittaker M."/>
            <person name="Farag I.F."/>
            <person name="Doudna J."/>
            <person name="Cate J.H.D."/>
            <person name="Banfield J.F."/>
        </authorList>
    </citation>
    <scope>NUCLEOTIDE SEQUENCE</scope>
    <source>
        <strain evidence="5">NC_groundwater_928_Pr1_S-0.2um_72_17</strain>
    </source>
</reference>
<dbReference type="PROSITE" id="PS00211">
    <property type="entry name" value="ABC_TRANSPORTER_1"/>
    <property type="match status" value="1"/>
</dbReference>
<dbReference type="InterPro" id="IPR003593">
    <property type="entry name" value="AAA+_ATPase"/>
</dbReference>
<dbReference type="Proteomes" id="UP000807850">
    <property type="component" value="Unassembled WGS sequence"/>
</dbReference>
<dbReference type="PROSITE" id="PS50893">
    <property type="entry name" value="ABC_TRANSPORTER_2"/>
    <property type="match status" value="1"/>
</dbReference>
<keyword evidence="2" id="KW-0547">Nucleotide-binding</keyword>
<evidence type="ECO:0000259" key="4">
    <source>
        <dbReference type="PROSITE" id="PS50893"/>
    </source>
</evidence>
<dbReference type="SUPFAM" id="SSF52540">
    <property type="entry name" value="P-loop containing nucleoside triphosphate hydrolases"/>
    <property type="match status" value="1"/>
</dbReference>
<dbReference type="Pfam" id="PF00005">
    <property type="entry name" value="ABC_tran"/>
    <property type="match status" value="1"/>
</dbReference>
<dbReference type="InterPro" id="IPR027417">
    <property type="entry name" value="P-loop_NTPase"/>
</dbReference>
<sequence>MITIRGLTKKLGTKQVLGGVDLDVRDGETVVVIGRSGTGKSVLLKHVIGLMQPDAGSIEVDGVEVAGLADRELDAVRVQFGMLFQSAALFDSLTVAENVALGLRMHRSMSDADVRARVTERLEWVGLAGAEAMKPASLSGGMRKRVGLARAIAMDPRYILYDEPTTGLDPIMAASIDELIRSLQRRMGVTSIVVTHDMTSAYRIGDRLAMLHEGKVVFTGTPDETRGTTNALVRQFIEGSTTGPLRPL</sequence>
<dbReference type="Gene3D" id="3.40.50.300">
    <property type="entry name" value="P-loop containing nucleotide triphosphate hydrolases"/>
    <property type="match status" value="1"/>
</dbReference>
<protein>
    <submittedName>
        <fullName evidence="5">ABC transporter ATP-binding protein</fullName>
    </submittedName>
</protein>
<accession>A0A9D6L389</accession>
<name>A0A9D6L389_UNCEI</name>
<evidence type="ECO:0000256" key="3">
    <source>
        <dbReference type="ARBA" id="ARBA00022840"/>
    </source>
</evidence>
<evidence type="ECO:0000256" key="2">
    <source>
        <dbReference type="ARBA" id="ARBA00022741"/>
    </source>
</evidence>
<dbReference type="SMART" id="SM00382">
    <property type="entry name" value="AAA"/>
    <property type="match status" value="1"/>
</dbReference>
<organism evidence="5 6">
    <name type="scientific">Eiseniibacteriota bacterium</name>
    <dbReference type="NCBI Taxonomy" id="2212470"/>
    <lineage>
        <taxon>Bacteria</taxon>
        <taxon>Candidatus Eiseniibacteriota</taxon>
    </lineage>
</organism>
<dbReference type="PANTHER" id="PTHR43023:SF6">
    <property type="entry name" value="INTERMEMBRANE PHOSPHOLIPID TRANSPORT SYSTEM ATP-BINDING PROTEIN MLAF"/>
    <property type="match status" value="1"/>
</dbReference>
<dbReference type="CDD" id="cd03261">
    <property type="entry name" value="ABC_Org_Solvent_Resistant"/>
    <property type="match status" value="1"/>
</dbReference>
<proteinExistence type="predicted"/>